<keyword evidence="7" id="KW-1133">Transmembrane helix</keyword>
<dbReference type="SUPFAM" id="SSF54523">
    <property type="entry name" value="Pili subunits"/>
    <property type="match status" value="1"/>
</dbReference>
<dbReference type="InterPro" id="IPR022346">
    <property type="entry name" value="T2SS_GspH"/>
</dbReference>
<evidence type="ECO:0000256" key="3">
    <source>
        <dbReference type="ARBA" id="ARBA00022475"/>
    </source>
</evidence>
<evidence type="ECO:0000313" key="13">
    <source>
        <dbReference type="Proteomes" id="UP001556637"/>
    </source>
</evidence>
<feature type="domain" description="General secretion pathway GspH" evidence="11">
    <location>
        <begin position="43"/>
        <end position="161"/>
    </location>
</feature>
<keyword evidence="5" id="KW-0997">Cell inner membrane</keyword>
<keyword evidence="3" id="KW-1003">Cell membrane</keyword>
<sequence length="177" mass="19130">MRSERGASLPGLMLTLTLAAILATLATPVFSGLAADARLQAGTERLYMAFWYARSEAIMRGRTVVVAARDGDWGSGWETFIDTSQDGRRQRSETLLRRSERPGRGLSVQANAGIGSAVHYHADGRTRRPSGSLQMGTVVLCHGAEDDPDRRGQGVIINSAGRPRITGDPRRMDSGMC</sequence>
<evidence type="ECO:0000313" key="12">
    <source>
        <dbReference type="EMBL" id="MEX0429992.1"/>
    </source>
</evidence>
<comment type="similarity">
    <text evidence="9">Belongs to the GSP H family.</text>
</comment>
<reference evidence="12 13" key="1">
    <citation type="submission" date="2024-02" db="EMBL/GenBank/DDBJ databases">
        <title>New especies of Spiribacter isolated from saline water.</title>
        <authorList>
            <person name="Leon M.J."/>
            <person name="De La Haba R."/>
            <person name="Sanchez-Porro C."/>
            <person name="Ventosa A."/>
        </authorList>
    </citation>
    <scope>NUCLEOTIDE SEQUENCE [LARGE SCALE GENOMIC DNA]</scope>
    <source>
        <strain evidence="13">ag22IC4-189</strain>
    </source>
</reference>
<evidence type="ECO:0000256" key="4">
    <source>
        <dbReference type="ARBA" id="ARBA00022481"/>
    </source>
</evidence>
<proteinExistence type="inferred from homology"/>
<evidence type="ECO:0000256" key="7">
    <source>
        <dbReference type="ARBA" id="ARBA00022989"/>
    </source>
</evidence>
<evidence type="ECO:0000256" key="6">
    <source>
        <dbReference type="ARBA" id="ARBA00022692"/>
    </source>
</evidence>
<dbReference type="RefSeq" id="WP_367982787.1">
    <property type="nucleotide sequence ID" value="NZ_JBAKFF010000001.1"/>
</dbReference>
<evidence type="ECO:0000256" key="1">
    <source>
        <dbReference type="ARBA" id="ARBA00004377"/>
    </source>
</evidence>
<comment type="caution">
    <text evidence="12">The sequence shown here is derived from an EMBL/GenBank/DDBJ whole genome shotgun (WGS) entry which is preliminary data.</text>
</comment>
<keyword evidence="4" id="KW-0488">Methylation</keyword>
<dbReference type="Proteomes" id="UP001556637">
    <property type="component" value="Unassembled WGS sequence"/>
</dbReference>
<dbReference type="Pfam" id="PF12019">
    <property type="entry name" value="GspH"/>
    <property type="match status" value="1"/>
</dbReference>
<dbReference type="InterPro" id="IPR045584">
    <property type="entry name" value="Pilin-like"/>
</dbReference>
<dbReference type="Gene3D" id="3.55.40.10">
    <property type="entry name" value="minor pseudopilin epsh domain"/>
    <property type="match status" value="1"/>
</dbReference>
<keyword evidence="13" id="KW-1185">Reference proteome</keyword>
<name>A0ABV3T5R5_9GAMM</name>
<evidence type="ECO:0000256" key="8">
    <source>
        <dbReference type="ARBA" id="ARBA00023136"/>
    </source>
</evidence>
<keyword evidence="8" id="KW-0472">Membrane</keyword>
<gene>
    <name evidence="12" type="ORF">V6X30_01075</name>
</gene>
<evidence type="ECO:0000256" key="5">
    <source>
        <dbReference type="ARBA" id="ARBA00022519"/>
    </source>
</evidence>
<dbReference type="EMBL" id="JBAKFF010000001">
    <property type="protein sequence ID" value="MEX0429992.1"/>
    <property type="molecule type" value="Genomic_DNA"/>
</dbReference>
<protein>
    <recommendedName>
        <fullName evidence="2">Type II secretion system protein H</fullName>
    </recommendedName>
    <alternativeName>
        <fullName evidence="10">General secretion pathway protein H</fullName>
    </alternativeName>
</protein>
<organism evidence="12 13">
    <name type="scientific">Spiribacter insolitus</name>
    <dbReference type="NCBI Taxonomy" id="3122417"/>
    <lineage>
        <taxon>Bacteria</taxon>
        <taxon>Pseudomonadati</taxon>
        <taxon>Pseudomonadota</taxon>
        <taxon>Gammaproteobacteria</taxon>
        <taxon>Chromatiales</taxon>
        <taxon>Ectothiorhodospiraceae</taxon>
        <taxon>Spiribacter</taxon>
    </lineage>
</organism>
<accession>A0ABV3T5R5</accession>
<evidence type="ECO:0000256" key="2">
    <source>
        <dbReference type="ARBA" id="ARBA00021549"/>
    </source>
</evidence>
<comment type="subcellular location">
    <subcellularLocation>
        <location evidence="1">Cell inner membrane</location>
        <topology evidence="1">Single-pass membrane protein</topology>
    </subcellularLocation>
</comment>
<evidence type="ECO:0000259" key="11">
    <source>
        <dbReference type="Pfam" id="PF12019"/>
    </source>
</evidence>
<evidence type="ECO:0000256" key="10">
    <source>
        <dbReference type="ARBA" id="ARBA00030775"/>
    </source>
</evidence>
<evidence type="ECO:0000256" key="9">
    <source>
        <dbReference type="ARBA" id="ARBA00025772"/>
    </source>
</evidence>
<keyword evidence="6" id="KW-0812">Transmembrane</keyword>